<organism evidence="1 2">
    <name type="scientific">Cirrhinus mrigala</name>
    <name type="common">Mrigala</name>
    <dbReference type="NCBI Taxonomy" id="683832"/>
    <lineage>
        <taxon>Eukaryota</taxon>
        <taxon>Metazoa</taxon>
        <taxon>Chordata</taxon>
        <taxon>Craniata</taxon>
        <taxon>Vertebrata</taxon>
        <taxon>Euteleostomi</taxon>
        <taxon>Actinopterygii</taxon>
        <taxon>Neopterygii</taxon>
        <taxon>Teleostei</taxon>
        <taxon>Ostariophysi</taxon>
        <taxon>Cypriniformes</taxon>
        <taxon>Cyprinidae</taxon>
        <taxon>Labeoninae</taxon>
        <taxon>Labeonini</taxon>
        <taxon>Cirrhinus</taxon>
    </lineage>
</organism>
<feature type="non-terminal residue" evidence="1">
    <location>
        <position position="52"/>
    </location>
</feature>
<gene>
    <name evidence="1" type="ORF">M9458_030306</name>
</gene>
<dbReference type="PANTHER" id="PTHR38710">
    <property type="entry name" value="WITH PUTATIVE URIDYL PYROPHOSPHORYLASE-RELATED"/>
    <property type="match status" value="1"/>
</dbReference>
<proteinExistence type="predicted"/>
<dbReference type="InterPro" id="IPR053034">
    <property type="entry name" value="Glucuronokinase-like"/>
</dbReference>
<dbReference type="PANTHER" id="PTHR38710:SF1">
    <property type="entry name" value="WITH PUTATIVE URIDYL PYROPHOSPHORYLASE-RELATED"/>
    <property type="match status" value="1"/>
</dbReference>
<keyword evidence="2" id="KW-1185">Reference proteome</keyword>
<reference evidence="1 2" key="1">
    <citation type="submission" date="2024-05" db="EMBL/GenBank/DDBJ databases">
        <title>Genome sequencing and assembly of Indian major carp, Cirrhinus mrigala (Hamilton, 1822).</title>
        <authorList>
            <person name="Mohindra V."/>
            <person name="Chowdhury L.M."/>
            <person name="Lal K."/>
            <person name="Jena J.K."/>
        </authorList>
    </citation>
    <scope>NUCLEOTIDE SEQUENCE [LARGE SCALE GENOMIC DNA]</scope>
    <source>
        <strain evidence="1">CM1030</strain>
        <tissue evidence="1">Blood</tissue>
    </source>
</reference>
<feature type="non-terminal residue" evidence="1">
    <location>
        <position position="1"/>
    </location>
</feature>
<name>A0ABD0PJU5_CIRMR</name>
<comment type="caution">
    <text evidence="1">The sequence shown here is derived from an EMBL/GenBank/DDBJ whole genome shotgun (WGS) entry which is preliminary data.</text>
</comment>
<accession>A0ABD0PJU5</accession>
<dbReference type="AlphaFoldDB" id="A0ABD0PJU5"/>
<evidence type="ECO:0000313" key="2">
    <source>
        <dbReference type="Proteomes" id="UP001529510"/>
    </source>
</evidence>
<protein>
    <submittedName>
        <fullName evidence="1">Uncharacterized protein</fullName>
    </submittedName>
</protein>
<evidence type="ECO:0000313" key="1">
    <source>
        <dbReference type="EMBL" id="KAL0174338.1"/>
    </source>
</evidence>
<dbReference type="EMBL" id="JAMKFB020000015">
    <property type="protein sequence ID" value="KAL0174338.1"/>
    <property type="molecule type" value="Genomic_DNA"/>
</dbReference>
<sequence length="52" mass="6131">VMRFLEKPHEGVTASRLASVVFYCLRKESLPYISEFLIQHPDVNDKTFGKFW</sequence>
<dbReference type="Proteomes" id="UP001529510">
    <property type="component" value="Unassembled WGS sequence"/>
</dbReference>